<sequence length="85" mass="9974">MSSNFTKFPNWINLYDRASSIPLATYGRIWKTDSDIIQVNSIWSDRAQQMKKTVRKHRVSSFKYNRETKKIDKLGSFALPDDTTE</sequence>
<dbReference type="OrthoDB" id="416344at2759"/>
<comment type="caution">
    <text evidence="1">The sequence shown here is derived from an EMBL/GenBank/DDBJ whole genome shotgun (WGS) entry which is preliminary data.</text>
</comment>
<dbReference type="Proteomes" id="UP000580250">
    <property type="component" value="Unassembled WGS sequence"/>
</dbReference>
<accession>A0A6V7U335</accession>
<organism evidence="1 2">
    <name type="scientific">Meloidogyne enterolobii</name>
    <name type="common">Root-knot nematode worm</name>
    <name type="synonym">Meloidogyne mayaguensis</name>
    <dbReference type="NCBI Taxonomy" id="390850"/>
    <lineage>
        <taxon>Eukaryota</taxon>
        <taxon>Metazoa</taxon>
        <taxon>Ecdysozoa</taxon>
        <taxon>Nematoda</taxon>
        <taxon>Chromadorea</taxon>
        <taxon>Rhabditida</taxon>
        <taxon>Tylenchina</taxon>
        <taxon>Tylenchomorpha</taxon>
        <taxon>Tylenchoidea</taxon>
        <taxon>Meloidogynidae</taxon>
        <taxon>Meloidogyninae</taxon>
        <taxon>Meloidogyne</taxon>
    </lineage>
</organism>
<dbReference type="AlphaFoldDB" id="A0A6V7U335"/>
<dbReference type="EMBL" id="CAJEWN010000032">
    <property type="protein sequence ID" value="CAD2143986.1"/>
    <property type="molecule type" value="Genomic_DNA"/>
</dbReference>
<reference evidence="1 2" key="1">
    <citation type="submission" date="2020-08" db="EMBL/GenBank/DDBJ databases">
        <authorList>
            <person name="Koutsovoulos G."/>
            <person name="Danchin GJ E."/>
        </authorList>
    </citation>
    <scope>NUCLEOTIDE SEQUENCE [LARGE SCALE GENOMIC DNA]</scope>
</reference>
<name>A0A6V7U335_MELEN</name>
<evidence type="ECO:0000313" key="2">
    <source>
        <dbReference type="Proteomes" id="UP000580250"/>
    </source>
</evidence>
<evidence type="ECO:0000313" key="1">
    <source>
        <dbReference type="EMBL" id="CAD2143986.1"/>
    </source>
</evidence>
<gene>
    <name evidence="1" type="ORF">MENT_LOCUS7797</name>
</gene>
<proteinExistence type="predicted"/>
<protein>
    <submittedName>
        <fullName evidence="1">Uncharacterized protein</fullName>
    </submittedName>
</protein>